<dbReference type="CDD" id="cd02440">
    <property type="entry name" value="AdoMet_MTases"/>
    <property type="match status" value="1"/>
</dbReference>
<dbReference type="STRING" id="1160509.A0A3N4I9X9"/>
<proteinExistence type="predicted"/>
<evidence type="ECO:0000313" key="2">
    <source>
        <dbReference type="Proteomes" id="UP000275078"/>
    </source>
</evidence>
<dbReference type="OrthoDB" id="2013972at2759"/>
<dbReference type="PANTHER" id="PTHR43591:SF24">
    <property type="entry name" value="2-METHOXY-6-POLYPRENYL-1,4-BENZOQUINOL METHYLASE, MITOCHONDRIAL"/>
    <property type="match status" value="1"/>
</dbReference>
<sequence length="335" mass="37054">MASQEQAPVSPSQYPEVTIEFDDAEESDYASTYGTDTTSLTSSVFNYTYENGRRYASQRKGSGEYIMPNDEEEQERLDLLHHLILGITGGDLHNAPLKNPKTALDIGTGTGIWAIDFADQYPECQVIGTDLSPVQPTWVPPNVKFEIDDFEQEWVFGKKFDYIHARYLMGGVKDWSVLLKKAFDHLNPGGYVEILEGDVTGGYSEDGTFEGSPVDQYTKELHKAALALGTSLAEAPKLAGYLTNIGYTNVTQKVYKSAIGTWPKDPVIKESGRIGMIVASEGVDAYGLALLTRGLGWSIEKAKEFCAKAGEGYKNRKIHTIYPLYTVYAQKPLET</sequence>
<keyword evidence="2" id="KW-1185">Reference proteome</keyword>
<dbReference type="GO" id="GO:0008168">
    <property type="term" value="F:methyltransferase activity"/>
    <property type="evidence" value="ECO:0007669"/>
    <property type="project" value="UniProtKB-KW"/>
</dbReference>
<dbReference type="Gene3D" id="3.40.50.150">
    <property type="entry name" value="Vaccinia Virus protein VP39"/>
    <property type="match status" value="1"/>
</dbReference>
<protein>
    <submittedName>
        <fullName evidence="1">S-adenosyl-L-methionine-dependent methyltransferase</fullName>
    </submittedName>
</protein>
<evidence type="ECO:0000313" key="1">
    <source>
        <dbReference type="EMBL" id="RPA82277.1"/>
    </source>
</evidence>
<dbReference type="PANTHER" id="PTHR43591">
    <property type="entry name" value="METHYLTRANSFERASE"/>
    <property type="match status" value="1"/>
</dbReference>
<dbReference type="Proteomes" id="UP000275078">
    <property type="component" value="Unassembled WGS sequence"/>
</dbReference>
<keyword evidence="1" id="KW-0808">Transferase</keyword>
<dbReference type="AlphaFoldDB" id="A0A3N4I9X9"/>
<dbReference type="GO" id="GO:0032259">
    <property type="term" value="P:methylation"/>
    <property type="evidence" value="ECO:0007669"/>
    <property type="project" value="UniProtKB-KW"/>
</dbReference>
<dbReference type="Pfam" id="PF13489">
    <property type="entry name" value="Methyltransf_23"/>
    <property type="match status" value="1"/>
</dbReference>
<reference evidence="1 2" key="1">
    <citation type="journal article" date="2018" name="Nat. Ecol. Evol.">
        <title>Pezizomycetes genomes reveal the molecular basis of ectomycorrhizal truffle lifestyle.</title>
        <authorList>
            <person name="Murat C."/>
            <person name="Payen T."/>
            <person name="Noel B."/>
            <person name="Kuo A."/>
            <person name="Morin E."/>
            <person name="Chen J."/>
            <person name="Kohler A."/>
            <person name="Krizsan K."/>
            <person name="Balestrini R."/>
            <person name="Da Silva C."/>
            <person name="Montanini B."/>
            <person name="Hainaut M."/>
            <person name="Levati E."/>
            <person name="Barry K.W."/>
            <person name="Belfiori B."/>
            <person name="Cichocki N."/>
            <person name="Clum A."/>
            <person name="Dockter R.B."/>
            <person name="Fauchery L."/>
            <person name="Guy J."/>
            <person name="Iotti M."/>
            <person name="Le Tacon F."/>
            <person name="Lindquist E.A."/>
            <person name="Lipzen A."/>
            <person name="Malagnac F."/>
            <person name="Mello A."/>
            <person name="Molinier V."/>
            <person name="Miyauchi S."/>
            <person name="Poulain J."/>
            <person name="Riccioni C."/>
            <person name="Rubini A."/>
            <person name="Sitrit Y."/>
            <person name="Splivallo R."/>
            <person name="Traeger S."/>
            <person name="Wang M."/>
            <person name="Zifcakova L."/>
            <person name="Wipf D."/>
            <person name="Zambonelli A."/>
            <person name="Paolocci F."/>
            <person name="Nowrousian M."/>
            <person name="Ottonello S."/>
            <person name="Baldrian P."/>
            <person name="Spatafora J.W."/>
            <person name="Henrissat B."/>
            <person name="Nagy L.G."/>
            <person name="Aury J.M."/>
            <person name="Wincker P."/>
            <person name="Grigoriev I.V."/>
            <person name="Bonfante P."/>
            <person name="Martin F.M."/>
        </authorList>
    </citation>
    <scope>NUCLEOTIDE SEQUENCE [LARGE SCALE GENOMIC DNA]</scope>
    <source>
        <strain evidence="1 2">RN42</strain>
    </source>
</reference>
<keyword evidence="1" id="KW-0489">Methyltransferase</keyword>
<gene>
    <name evidence="1" type="ORF">BJ508DRAFT_414141</name>
</gene>
<accession>A0A3N4I9X9</accession>
<dbReference type="EMBL" id="ML119672">
    <property type="protein sequence ID" value="RPA82277.1"/>
    <property type="molecule type" value="Genomic_DNA"/>
</dbReference>
<dbReference type="InterPro" id="IPR029063">
    <property type="entry name" value="SAM-dependent_MTases_sf"/>
</dbReference>
<organism evidence="1 2">
    <name type="scientific">Ascobolus immersus RN42</name>
    <dbReference type="NCBI Taxonomy" id="1160509"/>
    <lineage>
        <taxon>Eukaryota</taxon>
        <taxon>Fungi</taxon>
        <taxon>Dikarya</taxon>
        <taxon>Ascomycota</taxon>
        <taxon>Pezizomycotina</taxon>
        <taxon>Pezizomycetes</taxon>
        <taxon>Pezizales</taxon>
        <taxon>Ascobolaceae</taxon>
        <taxon>Ascobolus</taxon>
    </lineage>
</organism>
<dbReference type="SUPFAM" id="SSF53335">
    <property type="entry name" value="S-adenosyl-L-methionine-dependent methyltransferases"/>
    <property type="match status" value="1"/>
</dbReference>
<name>A0A3N4I9X9_ASCIM</name>